<comment type="caution">
    <text evidence="3">The sequence shown here is derived from an EMBL/GenBank/DDBJ whole genome shotgun (WGS) entry which is preliminary data.</text>
</comment>
<dbReference type="Gene3D" id="3.10.350.10">
    <property type="entry name" value="LysM domain"/>
    <property type="match status" value="1"/>
</dbReference>
<dbReference type="SUPFAM" id="SSF54106">
    <property type="entry name" value="LysM domain"/>
    <property type="match status" value="1"/>
</dbReference>
<protein>
    <submittedName>
        <fullName evidence="3">LysM peptidoglycan-binding domain-containing protein</fullName>
    </submittedName>
</protein>
<dbReference type="PROSITE" id="PS51782">
    <property type="entry name" value="LYSM"/>
    <property type="match status" value="1"/>
</dbReference>
<feature type="domain" description="LysM" evidence="2">
    <location>
        <begin position="76"/>
        <end position="126"/>
    </location>
</feature>
<feature type="non-terminal residue" evidence="3">
    <location>
        <position position="1"/>
    </location>
</feature>
<name>A0ABW4JI98_9BACL</name>
<keyword evidence="1" id="KW-0812">Transmembrane</keyword>
<organism evidence="3 4">
    <name type="scientific">Alicyclobacillus fodiniaquatilis</name>
    <dbReference type="NCBI Taxonomy" id="1661150"/>
    <lineage>
        <taxon>Bacteria</taxon>
        <taxon>Bacillati</taxon>
        <taxon>Bacillota</taxon>
        <taxon>Bacilli</taxon>
        <taxon>Bacillales</taxon>
        <taxon>Alicyclobacillaceae</taxon>
        <taxon>Alicyclobacillus</taxon>
    </lineage>
</organism>
<dbReference type="RefSeq" id="WP_377943975.1">
    <property type="nucleotide sequence ID" value="NZ_JBHUCX010000043.1"/>
</dbReference>
<keyword evidence="4" id="KW-1185">Reference proteome</keyword>
<dbReference type="Pfam" id="PF01476">
    <property type="entry name" value="LysM"/>
    <property type="match status" value="1"/>
</dbReference>
<dbReference type="EMBL" id="JBHUCX010000043">
    <property type="protein sequence ID" value="MFD1676082.1"/>
    <property type="molecule type" value="Genomic_DNA"/>
</dbReference>
<dbReference type="InterPro" id="IPR036779">
    <property type="entry name" value="LysM_dom_sf"/>
</dbReference>
<evidence type="ECO:0000313" key="3">
    <source>
        <dbReference type="EMBL" id="MFD1676082.1"/>
    </source>
</evidence>
<reference evidence="4" key="1">
    <citation type="journal article" date="2019" name="Int. J. Syst. Evol. Microbiol.">
        <title>The Global Catalogue of Microorganisms (GCM) 10K type strain sequencing project: providing services to taxonomists for standard genome sequencing and annotation.</title>
        <authorList>
            <consortium name="The Broad Institute Genomics Platform"/>
            <consortium name="The Broad Institute Genome Sequencing Center for Infectious Disease"/>
            <person name="Wu L."/>
            <person name="Ma J."/>
        </authorList>
    </citation>
    <scope>NUCLEOTIDE SEQUENCE [LARGE SCALE GENOMIC DNA]</scope>
    <source>
        <strain evidence="4">CGMCC 1.12286</strain>
    </source>
</reference>
<evidence type="ECO:0000256" key="1">
    <source>
        <dbReference type="SAM" id="Phobius"/>
    </source>
</evidence>
<evidence type="ECO:0000313" key="4">
    <source>
        <dbReference type="Proteomes" id="UP001597079"/>
    </source>
</evidence>
<sequence length="131" mass="14946">GGVQMYTAQRKSQYGYNKPIVQQTRNSLLKQQAKLSFGKKEYRFSVGSILGYTVLLVLALLFVFKWCQPPIYTDWKQVVVQQGDTLWSIATINCPSVTDRQDEIQLIDDINNLKSAQVYPGEVILVPTHQH</sequence>
<keyword evidence="1" id="KW-1133">Transmembrane helix</keyword>
<proteinExistence type="predicted"/>
<dbReference type="InterPro" id="IPR018392">
    <property type="entry name" value="LysM"/>
</dbReference>
<evidence type="ECO:0000259" key="2">
    <source>
        <dbReference type="PROSITE" id="PS51782"/>
    </source>
</evidence>
<feature type="transmembrane region" description="Helical" evidence="1">
    <location>
        <begin position="44"/>
        <end position="64"/>
    </location>
</feature>
<dbReference type="Proteomes" id="UP001597079">
    <property type="component" value="Unassembled WGS sequence"/>
</dbReference>
<gene>
    <name evidence="3" type="ORF">ACFSB2_15365</name>
</gene>
<dbReference type="CDD" id="cd00118">
    <property type="entry name" value="LysM"/>
    <property type="match status" value="1"/>
</dbReference>
<keyword evidence="1" id="KW-0472">Membrane</keyword>
<accession>A0ABW4JI98</accession>
<dbReference type="SMART" id="SM00257">
    <property type="entry name" value="LysM"/>
    <property type="match status" value="1"/>
</dbReference>